<gene>
    <name evidence="3" type="ORF">OKA104_LOCUS20130</name>
    <name evidence="2" type="ORF">VCS650_LOCUS12316</name>
</gene>
<comment type="caution">
    <text evidence="2">The sequence shown here is derived from an EMBL/GenBank/DDBJ whole genome shotgun (WGS) entry which is preliminary data.</text>
</comment>
<dbReference type="AlphaFoldDB" id="A0A814DDH2"/>
<dbReference type="Proteomes" id="UP000663891">
    <property type="component" value="Unassembled WGS sequence"/>
</dbReference>
<protein>
    <recommendedName>
        <fullName evidence="1">Globin-sensor domain-containing protein</fullName>
    </recommendedName>
</protein>
<dbReference type="Pfam" id="PF11563">
    <property type="entry name" value="Protoglobin"/>
    <property type="match status" value="1"/>
</dbReference>
<dbReference type="EMBL" id="CAJOAY010001328">
    <property type="protein sequence ID" value="CAF3828365.1"/>
    <property type="molecule type" value="Genomic_DNA"/>
</dbReference>
<dbReference type="Proteomes" id="UP000663881">
    <property type="component" value="Unassembled WGS sequence"/>
</dbReference>
<name>A0A814DDH2_9BILA</name>
<dbReference type="GO" id="GO:0019825">
    <property type="term" value="F:oxygen binding"/>
    <property type="evidence" value="ECO:0007669"/>
    <property type="project" value="InterPro"/>
</dbReference>
<evidence type="ECO:0000313" key="2">
    <source>
        <dbReference type="EMBL" id="CAF0955610.1"/>
    </source>
</evidence>
<evidence type="ECO:0000313" key="4">
    <source>
        <dbReference type="Proteomes" id="UP000663891"/>
    </source>
</evidence>
<dbReference type="EMBL" id="CAJNON010000094">
    <property type="protein sequence ID" value="CAF0955610.1"/>
    <property type="molecule type" value="Genomic_DNA"/>
</dbReference>
<dbReference type="PANTHER" id="PTHR42071">
    <property type="entry name" value="PROTOGLOBIN DOMAIN-CONTAINING PROTEIN"/>
    <property type="match status" value="1"/>
</dbReference>
<evidence type="ECO:0000259" key="1">
    <source>
        <dbReference type="Pfam" id="PF11563"/>
    </source>
</evidence>
<dbReference type="GO" id="GO:0020037">
    <property type="term" value="F:heme binding"/>
    <property type="evidence" value="ECO:0007669"/>
    <property type="project" value="InterPro"/>
</dbReference>
<feature type="domain" description="Globin-sensor" evidence="1">
    <location>
        <begin position="16"/>
        <end position="191"/>
    </location>
</feature>
<sequence>MAEHIDCDQLNNDLRYRFEYLPKFLNFTINDITMLNTFSSIVLPVIPVIVDSVYRKLFSFDITKEHFLIHNEKFIPKKTIPSDTLESTDMTFRKDMLTIYLKHVLTQHDWNDTFLQYLSQVGKMHTNQAGLSSINIDYIHINVLLGYLQQSLIDILCNADNINEINKHGILIAINKLFWIQNEFFTMHYFIPLKDDAIIVQTPPLTKKSKCCWM</sequence>
<dbReference type="PANTHER" id="PTHR42071:SF1">
    <property type="entry name" value="GLOBIN-SENSOR DOMAIN-CONTAINING PROTEIN"/>
    <property type="match status" value="1"/>
</dbReference>
<dbReference type="InterPro" id="IPR012292">
    <property type="entry name" value="Globin/Proto"/>
</dbReference>
<accession>A0A814DDH2</accession>
<dbReference type="OrthoDB" id="10027058at2759"/>
<dbReference type="Gene3D" id="1.10.490.10">
    <property type="entry name" value="Globins"/>
    <property type="match status" value="1"/>
</dbReference>
<organism evidence="2 4">
    <name type="scientific">Adineta steineri</name>
    <dbReference type="NCBI Taxonomy" id="433720"/>
    <lineage>
        <taxon>Eukaryota</taxon>
        <taxon>Metazoa</taxon>
        <taxon>Spiralia</taxon>
        <taxon>Gnathifera</taxon>
        <taxon>Rotifera</taxon>
        <taxon>Eurotatoria</taxon>
        <taxon>Bdelloidea</taxon>
        <taxon>Adinetida</taxon>
        <taxon>Adinetidae</taxon>
        <taxon>Adineta</taxon>
    </lineage>
</organism>
<dbReference type="InterPro" id="IPR044398">
    <property type="entry name" value="Globin-sensor_dom"/>
</dbReference>
<proteinExistence type="predicted"/>
<evidence type="ECO:0000313" key="3">
    <source>
        <dbReference type="EMBL" id="CAF3828365.1"/>
    </source>
</evidence>
<reference evidence="2" key="1">
    <citation type="submission" date="2021-02" db="EMBL/GenBank/DDBJ databases">
        <authorList>
            <person name="Nowell W R."/>
        </authorList>
    </citation>
    <scope>NUCLEOTIDE SEQUENCE</scope>
</reference>